<dbReference type="SUPFAM" id="SSF54171">
    <property type="entry name" value="DNA-binding domain"/>
    <property type="match status" value="2"/>
</dbReference>
<evidence type="ECO:0000256" key="7">
    <source>
        <dbReference type="SAM" id="MobiDB-lite"/>
    </source>
</evidence>
<dbReference type="GO" id="GO:0009909">
    <property type="term" value="P:regulation of flower development"/>
    <property type="evidence" value="ECO:0007669"/>
    <property type="project" value="UniProtKB-ARBA"/>
</dbReference>
<feature type="domain" description="AP2/ERF" evidence="8">
    <location>
        <begin position="271"/>
        <end position="329"/>
    </location>
</feature>
<dbReference type="GO" id="GO:0003700">
    <property type="term" value="F:DNA-binding transcription factor activity"/>
    <property type="evidence" value="ECO:0007669"/>
    <property type="project" value="InterPro"/>
</dbReference>
<dbReference type="EMBL" id="CM003532">
    <property type="protein sequence ID" value="RCV27823.1"/>
    <property type="molecule type" value="Genomic_DNA"/>
</dbReference>
<dbReference type="PANTHER" id="PTHR32467:SF249">
    <property type="entry name" value="AP2_ERF DOMAIN-CONTAINING PROTEIN"/>
    <property type="match status" value="1"/>
</dbReference>
<dbReference type="Gene3D" id="3.30.730.10">
    <property type="entry name" value="AP2/ERF domain"/>
    <property type="match status" value="2"/>
</dbReference>
<reference evidence="9" key="2">
    <citation type="submission" date="2015-07" db="EMBL/GenBank/DDBJ databases">
        <authorList>
            <person name="Noorani M."/>
        </authorList>
    </citation>
    <scope>NUCLEOTIDE SEQUENCE</scope>
    <source>
        <strain evidence="9">Yugu1</strain>
    </source>
</reference>
<name>A0A368RCF7_SETIT</name>
<sequence length="528" mass="57122">MVNPSSQKSRWCGEPFPPPYRQGSPALSGSGPDLLPISSKRSHPPLCKSAVSTLLFTTADSPSRSNIEGQRERSRAKKAKPRPAGLNPGPLAMTRPHCAATSLSPSSRVGSSSLSCVSSSASSSSGSCYVPASWPPKCGSKKKRSNRRRAKNGTGGSADAVVPRRNSSIYRGVTWHRVSGKFEAHLWDRHARSPAKNKKGKQVYLGAFDSEEAAAHTYDLAALKYWGSDCKLNFTLESYKQEHERMQRMTREAYLATLRRRSSCFSRGASEYRGVAKHHHNGRWEARIGYANGKKYLYLGIFGTQEEAARAYDLAALELRGHAAITNFDISSYADYLQPPPVSKAQARSALKPKAEPVDEAPLLPTKTATGWTTPLLTPKPEPEDEEVEPLVAALPPGPVLRDVDHAIAEMPPGPVLRDADDVDHAIAEILPALGMDPADFEARYPARALGWLPDDDHHQLRALPLPDAGRFEDDIETLFDAPGSAGPGQGEVVHVQLPAAVEPDASGADAVSYAAATISSLASGRWW</sequence>
<dbReference type="STRING" id="4555.A0A368RCF7"/>
<dbReference type="GO" id="GO:0003677">
    <property type="term" value="F:DNA binding"/>
    <property type="evidence" value="ECO:0007669"/>
    <property type="project" value="UniProtKB-KW"/>
</dbReference>
<accession>A0A368RCF7</accession>
<dbReference type="InterPro" id="IPR001471">
    <property type="entry name" value="AP2/ERF_dom"/>
</dbReference>
<dbReference type="PROSITE" id="PS51032">
    <property type="entry name" value="AP2_ERF"/>
    <property type="match status" value="2"/>
</dbReference>
<keyword evidence="5" id="KW-0539">Nucleus</keyword>
<keyword evidence="2" id="KW-0805">Transcription regulation</keyword>
<keyword evidence="4" id="KW-0804">Transcription</keyword>
<dbReference type="Pfam" id="PF00847">
    <property type="entry name" value="AP2"/>
    <property type="match status" value="2"/>
</dbReference>
<feature type="region of interest" description="Disordered" evidence="7">
    <location>
        <begin position="365"/>
        <end position="384"/>
    </location>
</feature>
<dbReference type="InterPro" id="IPR016177">
    <property type="entry name" value="DNA-bd_dom_sf"/>
</dbReference>
<dbReference type="SMART" id="SM00380">
    <property type="entry name" value="AP2"/>
    <property type="match status" value="2"/>
</dbReference>
<evidence type="ECO:0000256" key="5">
    <source>
        <dbReference type="ARBA" id="ARBA00023242"/>
    </source>
</evidence>
<feature type="region of interest" description="Disordered" evidence="7">
    <location>
        <begin position="1"/>
        <end position="44"/>
    </location>
</feature>
<comment type="subcellular location">
    <subcellularLocation>
        <location evidence="1">Nucleus</location>
    </subcellularLocation>
</comment>
<feature type="compositionally biased region" description="Polar residues" evidence="7">
    <location>
        <begin position="58"/>
        <end position="68"/>
    </location>
</feature>
<evidence type="ECO:0000256" key="4">
    <source>
        <dbReference type="ARBA" id="ARBA00023163"/>
    </source>
</evidence>
<dbReference type="CDD" id="cd00018">
    <property type="entry name" value="AP2"/>
    <property type="match status" value="2"/>
</dbReference>
<dbReference type="FunFam" id="3.30.730.10:FF:000004">
    <property type="entry name" value="AP2-like ethylene-responsive transcription factor"/>
    <property type="match status" value="1"/>
</dbReference>
<feature type="compositionally biased region" description="Low complexity" evidence="7">
    <location>
        <begin position="102"/>
        <end position="132"/>
    </location>
</feature>
<dbReference type="AlphaFoldDB" id="A0A368RCF7"/>
<reference evidence="9" key="1">
    <citation type="journal article" date="2012" name="Nat. Biotechnol.">
        <title>Reference genome sequence of the model plant Setaria.</title>
        <authorList>
            <person name="Bennetzen J.L."/>
            <person name="Schmutz J."/>
            <person name="Wang H."/>
            <person name="Percifield R."/>
            <person name="Hawkins J."/>
            <person name="Pontaroli A.C."/>
            <person name="Estep M."/>
            <person name="Feng L."/>
            <person name="Vaughn J.N."/>
            <person name="Grimwood J."/>
            <person name="Jenkins J."/>
            <person name="Barry K."/>
            <person name="Lindquist E."/>
            <person name="Hellsten U."/>
            <person name="Deshpande S."/>
            <person name="Wang X."/>
            <person name="Wu X."/>
            <person name="Mitros T."/>
            <person name="Triplett J."/>
            <person name="Yang X."/>
            <person name="Ye C.Y."/>
            <person name="Mauro-Herrera M."/>
            <person name="Wang L."/>
            <person name="Li P."/>
            <person name="Sharma M."/>
            <person name="Sharma R."/>
            <person name="Ronald P.C."/>
            <person name="Panaud O."/>
            <person name="Kellogg E.A."/>
            <person name="Brutnell T.P."/>
            <person name="Doust A.N."/>
            <person name="Tuskan G.A."/>
            <person name="Rokhsar D."/>
            <person name="Devos K.M."/>
        </authorList>
    </citation>
    <scope>NUCLEOTIDE SEQUENCE [LARGE SCALE GENOMIC DNA]</scope>
    <source>
        <strain evidence="9">Yugu1</strain>
    </source>
</reference>
<evidence type="ECO:0000256" key="6">
    <source>
        <dbReference type="ARBA" id="ARBA00037973"/>
    </source>
</evidence>
<evidence type="ECO:0000259" key="8">
    <source>
        <dbReference type="PROSITE" id="PS51032"/>
    </source>
</evidence>
<dbReference type="GO" id="GO:0005634">
    <property type="term" value="C:nucleus"/>
    <property type="evidence" value="ECO:0007669"/>
    <property type="project" value="UniProtKB-SubCell"/>
</dbReference>
<protein>
    <recommendedName>
        <fullName evidence="8">AP2/ERF domain-containing protein</fullName>
    </recommendedName>
</protein>
<evidence type="ECO:0000256" key="3">
    <source>
        <dbReference type="ARBA" id="ARBA00023125"/>
    </source>
</evidence>
<organism evidence="9">
    <name type="scientific">Setaria italica</name>
    <name type="common">Foxtail millet</name>
    <name type="synonym">Panicum italicum</name>
    <dbReference type="NCBI Taxonomy" id="4555"/>
    <lineage>
        <taxon>Eukaryota</taxon>
        <taxon>Viridiplantae</taxon>
        <taxon>Streptophyta</taxon>
        <taxon>Embryophyta</taxon>
        <taxon>Tracheophyta</taxon>
        <taxon>Spermatophyta</taxon>
        <taxon>Magnoliopsida</taxon>
        <taxon>Liliopsida</taxon>
        <taxon>Poales</taxon>
        <taxon>Poaceae</taxon>
        <taxon>PACMAD clade</taxon>
        <taxon>Panicoideae</taxon>
        <taxon>Panicodae</taxon>
        <taxon>Paniceae</taxon>
        <taxon>Cenchrinae</taxon>
        <taxon>Setaria</taxon>
    </lineage>
</organism>
<evidence type="ECO:0000313" key="9">
    <source>
        <dbReference type="EMBL" id="RCV27823.1"/>
    </source>
</evidence>
<evidence type="ECO:0000256" key="1">
    <source>
        <dbReference type="ARBA" id="ARBA00004123"/>
    </source>
</evidence>
<feature type="region of interest" description="Disordered" evidence="7">
    <location>
        <begin position="58"/>
        <end position="161"/>
    </location>
</feature>
<evidence type="ECO:0000256" key="2">
    <source>
        <dbReference type="ARBA" id="ARBA00023015"/>
    </source>
</evidence>
<feature type="compositionally biased region" description="Basic residues" evidence="7">
    <location>
        <begin position="139"/>
        <end position="151"/>
    </location>
</feature>
<dbReference type="OrthoDB" id="207175at2759"/>
<dbReference type="PANTHER" id="PTHR32467">
    <property type="entry name" value="AP2-LIKE ETHYLENE-RESPONSIVE TRANSCRIPTION FACTOR"/>
    <property type="match status" value="1"/>
</dbReference>
<proteinExistence type="inferred from homology"/>
<keyword evidence="3" id="KW-0238">DNA-binding</keyword>
<dbReference type="InterPro" id="IPR036955">
    <property type="entry name" value="AP2/ERF_dom_sf"/>
</dbReference>
<feature type="domain" description="AP2/ERF" evidence="8">
    <location>
        <begin position="169"/>
        <end position="235"/>
    </location>
</feature>
<comment type="similarity">
    <text evidence="6">Belongs to the AP2/ERF transcription factor family. AP2 subfamily.</text>
</comment>
<gene>
    <name evidence="9" type="ORF">SETIT_5G356300v2</name>
</gene>